<keyword evidence="3" id="KW-1185">Reference proteome</keyword>
<organism evidence="2 3">
    <name type="scientific">Cardiosporidium cionae</name>
    <dbReference type="NCBI Taxonomy" id="476202"/>
    <lineage>
        <taxon>Eukaryota</taxon>
        <taxon>Sar</taxon>
        <taxon>Alveolata</taxon>
        <taxon>Apicomplexa</taxon>
        <taxon>Aconoidasida</taxon>
        <taxon>Nephromycida</taxon>
        <taxon>Cardiosporidium</taxon>
    </lineage>
</organism>
<evidence type="ECO:0000313" key="2">
    <source>
        <dbReference type="EMBL" id="KAF8821268.1"/>
    </source>
</evidence>
<protein>
    <submittedName>
        <fullName evidence="2">Integral membrane protein, DUF56 family protein</fullName>
    </submittedName>
</protein>
<proteinExistence type="predicted"/>
<keyword evidence="1" id="KW-0812">Transmembrane</keyword>
<evidence type="ECO:0000313" key="3">
    <source>
        <dbReference type="Proteomes" id="UP000823046"/>
    </source>
</evidence>
<dbReference type="EMBL" id="JADAQX010000203">
    <property type="protein sequence ID" value="KAF8821268.1"/>
    <property type="molecule type" value="Genomic_DNA"/>
</dbReference>
<comment type="caution">
    <text evidence="2">The sequence shown here is derived from an EMBL/GenBank/DDBJ whole genome shotgun (WGS) entry which is preliminary data.</text>
</comment>
<keyword evidence="1" id="KW-0472">Membrane</keyword>
<gene>
    <name evidence="2" type="ORF">IE077_002240</name>
</gene>
<name>A0ABQ7JBD3_9APIC</name>
<sequence length="163" mass="19116">MHVKVPSDITLLEERYSKGPRALSLLERFGLLGMPPMWHIRRIRNDKHDYRHVLSRQYNSVPSDAVEEILLTRQLSIHKRVVAHNMLWVGTFSFGLASLYTMRYYDYKSKLIVVPFALYGGSWIGRWIGDMLTGRLREYGRDRFLGNLPSMSYYSVMEDSKPE</sequence>
<reference evidence="2 3" key="1">
    <citation type="journal article" date="2020" name="bioRxiv">
        <title>Metabolic contributions of an alphaproteobacterial endosymbiont in the apicomplexan Cardiosporidium cionae.</title>
        <authorList>
            <person name="Hunter E.S."/>
            <person name="Paight C.J."/>
            <person name="Lane C.E."/>
        </authorList>
    </citation>
    <scope>NUCLEOTIDE SEQUENCE [LARGE SCALE GENOMIC DNA]</scope>
    <source>
        <strain evidence="2">ESH_2018</strain>
    </source>
</reference>
<keyword evidence="1" id="KW-1133">Transmembrane helix</keyword>
<evidence type="ECO:0000256" key="1">
    <source>
        <dbReference type="SAM" id="Phobius"/>
    </source>
</evidence>
<dbReference type="Proteomes" id="UP000823046">
    <property type="component" value="Unassembled WGS sequence"/>
</dbReference>
<accession>A0ABQ7JBD3</accession>
<feature type="transmembrane region" description="Helical" evidence="1">
    <location>
        <begin position="111"/>
        <end position="129"/>
    </location>
</feature>
<feature type="transmembrane region" description="Helical" evidence="1">
    <location>
        <begin position="86"/>
        <end position="105"/>
    </location>
</feature>